<feature type="non-terminal residue" evidence="1">
    <location>
        <position position="1"/>
    </location>
</feature>
<evidence type="ECO:0000313" key="1">
    <source>
        <dbReference type="EMBL" id="SVC36367.1"/>
    </source>
</evidence>
<dbReference type="EMBL" id="UINC01087199">
    <property type="protein sequence ID" value="SVC36367.1"/>
    <property type="molecule type" value="Genomic_DNA"/>
</dbReference>
<accession>A0A382LMD6</accession>
<dbReference type="AlphaFoldDB" id="A0A382LMD6"/>
<reference evidence="1" key="1">
    <citation type="submission" date="2018-05" db="EMBL/GenBank/DDBJ databases">
        <authorList>
            <person name="Lanie J.A."/>
            <person name="Ng W.-L."/>
            <person name="Kazmierczak K.M."/>
            <person name="Andrzejewski T.M."/>
            <person name="Davidsen T.M."/>
            <person name="Wayne K.J."/>
            <person name="Tettelin H."/>
            <person name="Glass J.I."/>
            <person name="Rusch D."/>
            <person name="Podicherti R."/>
            <person name="Tsui H.-C.T."/>
            <person name="Winkler M.E."/>
        </authorList>
    </citation>
    <scope>NUCLEOTIDE SEQUENCE</scope>
</reference>
<organism evidence="1">
    <name type="scientific">marine metagenome</name>
    <dbReference type="NCBI Taxonomy" id="408172"/>
    <lineage>
        <taxon>unclassified sequences</taxon>
        <taxon>metagenomes</taxon>
        <taxon>ecological metagenomes</taxon>
    </lineage>
</organism>
<name>A0A382LMD6_9ZZZZ</name>
<feature type="non-terminal residue" evidence="1">
    <location>
        <position position="400"/>
    </location>
</feature>
<sequence length="400" mass="43741">EDNIKLVGKISNLIDNQLPDFVKDEGTNFSEFLKFYYKWMESHELTISTVIQDEYHITLESEQGSFVLETTDNFLLEGGRTDTNAYELNEVITGLSSGATGTVDRNTNTASSKIYVTGITKTDFEVGETIKGTNNRTLGTVVSFLKNPLFASRTLLKSRDIDSTTSSMMDYFTKEFLVNIPMNLSADKSLLIKHISDIYRAKGTSSSYDFLFKSLYDIQNLIFYTPKIDLLKLSSGNWQQNQSIRVITSDPISSFESHSIIGQQSGATGIVNRIEKFAAGVFNVTELFLTDIVGTFIVGESVASIDVDGVFGNGVSQGLLSEVVISSAGSNYKVDDKLTFTGGGGVEAKAKVTSVGQGTLEHFTVFDGGDGYVENKALEVNNFATFGSGFEGRIKDVIES</sequence>
<gene>
    <name evidence="1" type="ORF">METZ01_LOCUS289221</name>
</gene>
<protein>
    <submittedName>
        <fullName evidence="1">Uncharacterized protein</fullName>
    </submittedName>
</protein>
<proteinExistence type="predicted"/>